<feature type="signal peptide" evidence="2">
    <location>
        <begin position="1"/>
        <end position="30"/>
    </location>
</feature>
<evidence type="ECO:0000313" key="3">
    <source>
        <dbReference type="EMBL" id="XBH18128.1"/>
    </source>
</evidence>
<dbReference type="RefSeq" id="WP_348263351.1">
    <property type="nucleotide sequence ID" value="NZ_CP121196.1"/>
</dbReference>
<protein>
    <recommendedName>
        <fullName evidence="4">WD40-like Beta Propeller Repeat</fullName>
    </recommendedName>
</protein>
<name>A0AAU7DK59_9BACT</name>
<evidence type="ECO:0008006" key="4">
    <source>
        <dbReference type="Google" id="ProtNLM"/>
    </source>
</evidence>
<dbReference type="SUPFAM" id="SSF82171">
    <property type="entry name" value="DPP6 N-terminal domain-like"/>
    <property type="match status" value="1"/>
</dbReference>
<feature type="region of interest" description="Disordered" evidence="1">
    <location>
        <begin position="59"/>
        <end position="102"/>
    </location>
</feature>
<feature type="chain" id="PRO_5043616248" description="WD40-like Beta Propeller Repeat" evidence="2">
    <location>
        <begin position="31"/>
        <end position="697"/>
    </location>
</feature>
<organism evidence="3">
    <name type="scientific">Telmatobacter sp. DSM 110680</name>
    <dbReference type="NCBI Taxonomy" id="3036704"/>
    <lineage>
        <taxon>Bacteria</taxon>
        <taxon>Pseudomonadati</taxon>
        <taxon>Acidobacteriota</taxon>
        <taxon>Terriglobia</taxon>
        <taxon>Terriglobales</taxon>
        <taxon>Acidobacteriaceae</taxon>
        <taxon>Telmatobacter</taxon>
    </lineage>
</organism>
<gene>
    <name evidence="3" type="ORF">P8935_02080</name>
</gene>
<proteinExistence type="predicted"/>
<dbReference type="EMBL" id="CP121196">
    <property type="protein sequence ID" value="XBH18128.1"/>
    <property type="molecule type" value="Genomic_DNA"/>
</dbReference>
<dbReference type="InterPro" id="IPR011042">
    <property type="entry name" value="6-blade_b-propeller_TolB-like"/>
</dbReference>
<keyword evidence="2" id="KW-0732">Signal</keyword>
<evidence type="ECO:0000256" key="2">
    <source>
        <dbReference type="SAM" id="SignalP"/>
    </source>
</evidence>
<feature type="compositionally biased region" description="Polar residues" evidence="1">
    <location>
        <begin position="60"/>
        <end position="86"/>
    </location>
</feature>
<reference evidence="3" key="1">
    <citation type="submission" date="2023-03" db="EMBL/GenBank/DDBJ databases">
        <title>Edaphobacter sp.</title>
        <authorList>
            <person name="Huber K.J."/>
            <person name="Papendorf J."/>
            <person name="Pilke C."/>
            <person name="Bunk B."/>
            <person name="Sproeer C."/>
            <person name="Pester M."/>
        </authorList>
    </citation>
    <scope>NUCLEOTIDE SEQUENCE</scope>
    <source>
        <strain evidence="3">DSM 110680</strain>
    </source>
</reference>
<accession>A0AAU7DK59</accession>
<dbReference type="AlphaFoldDB" id="A0AAU7DK59"/>
<evidence type="ECO:0000256" key="1">
    <source>
        <dbReference type="SAM" id="MobiDB-lite"/>
    </source>
</evidence>
<sequence length="697" mass="74312">MSDGKRSNLRSIVALAICLVIFAPAGEASAQSVWQKMKQNVLQQQCQQGLQKACQALAQTNQKQPQAPLSGQQPTQPGQQHSGRISQQDDHDQAGPIHPPQGTKVEETVLAPLSNSAKSFISPHGVHVATYESSGSRAVIYYDGVPGPKFDEILGGSFNSSVETGIAFSPDGKRYAYCGRSGTEMVVMVDGKEFLRTSESHLARFDGSSCRLGFTSNSRHVYISSDVATSQTRGGSFTHFIFDGKAAPPSASGLTSSGNQASIRNVSFSPDGNHYAVIITDPADEHKWGLVVDGKVAPYLGSAPRWSPDSQHLYTTISHPGPAGYEEGMLDGKPFIRADHFELSVAPAGNMWVAVVDAGIRNPSPTQFLVVDGKKVPGSEIVHQRGAMIDRIVFSPDGKHYAARYTTTQNRQYLIVDGKRAQEYQSVDHILFTSDSSKVTYTAFANAKPYAIIGDEESEACLPEPTPPVTDTHGSLIVAPIGSRAGGICGLTGGRATLYLDGKTTPLPDGAQSGTDLRFSPDGRHYAYRAGFQGGAQRLVIDGAVQAATNLGSPSMPRFHYVFSPDSQHIAADSAPPSDTGQYASGIFIDGKYTPVVVNSGMKMLEFTADSKHIVWAQGVSGRDALRIFVDGKAVAEADTAISPTSHEGWWDMAPDGSLSVLAQDQNNLKRITITPSTETSVATLGGGGALLARREQ</sequence>
<dbReference type="Gene3D" id="2.120.10.30">
    <property type="entry name" value="TolB, C-terminal domain"/>
    <property type="match status" value="2"/>
</dbReference>